<dbReference type="PANTHER" id="PTHR11552">
    <property type="entry name" value="GLUCOSE-METHANOL-CHOLINE GMC OXIDOREDUCTASE"/>
    <property type="match status" value="1"/>
</dbReference>
<dbReference type="GO" id="GO:0050660">
    <property type="term" value="F:flavin adenine dinucleotide binding"/>
    <property type="evidence" value="ECO:0007669"/>
    <property type="project" value="InterPro"/>
</dbReference>
<reference evidence="9" key="2">
    <citation type="journal article" date="2006" name="Microbiology">
        <title>Dual regulation of a polyethylene glycol degradative operon by AraC-type and GalR-type regulators in Sphingopyxis macrogoltabida strain 103.</title>
        <authorList>
            <person name="Charoenpanich J."/>
            <person name="Tani A."/>
            <person name="Moriwaki N."/>
            <person name="Kimbara K."/>
            <person name="Kawai F."/>
        </authorList>
    </citation>
    <scope>NUCLEOTIDE SEQUENCE</scope>
    <source>
        <strain evidence="9">103</strain>
    </source>
</reference>
<evidence type="ECO:0000256" key="5">
    <source>
        <dbReference type="PIRSR" id="PIRSR000137-2"/>
    </source>
</evidence>
<dbReference type="InterPro" id="IPR036188">
    <property type="entry name" value="FAD/NAD-bd_sf"/>
</dbReference>
<dbReference type="InterPro" id="IPR000172">
    <property type="entry name" value="GMC_OxRdtase_N"/>
</dbReference>
<gene>
    <name evidence="9" type="primary">pegA</name>
</gene>
<protein>
    <submittedName>
        <fullName evidence="9">Polyethylene glycol dehydrogenase</fullName>
    </submittedName>
</protein>
<dbReference type="PIRSF" id="PIRSF000137">
    <property type="entry name" value="Alcohol_oxidase"/>
    <property type="match status" value="1"/>
</dbReference>
<dbReference type="SUPFAM" id="SSF51905">
    <property type="entry name" value="FAD/NAD(P)-binding domain"/>
    <property type="match status" value="1"/>
</dbReference>
<evidence type="ECO:0000259" key="7">
    <source>
        <dbReference type="PROSITE" id="PS00623"/>
    </source>
</evidence>
<dbReference type="AlphaFoldDB" id="A9ZM00"/>
<dbReference type="Pfam" id="PF05199">
    <property type="entry name" value="GMC_oxred_C"/>
    <property type="match status" value="1"/>
</dbReference>
<feature type="binding site" evidence="5">
    <location>
        <position position="236"/>
    </location>
    <ligand>
        <name>FAD</name>
        <dbReference type="ChEBI" id="CHEBI:57692"/>
    </ligand>
</feature>
<dbReference type="Gene3D" id="3.30.560.10">
    <property type="entry name" value="Glucose Oxidase, domain 3"/>
    <property type="match status" value="1"/>
</dbReference>
<evidence type="ECO:0000256" key="6">
    <source>
        <dbReference type="RuleBase" id="RU003968"/>
    </source>
</evidence>
<reference evidence="9" key="3">
    <citation type="journal article" date="2007" name="Microbiology">
        <title>Structure and conservation of a polyethylene glycol-degradative operon in sphingomonads.</title>
        <authorList>
            <person name="Tani A."/>
            <person name="Charoenpanich J."/>
            <person name="Mori T."/>
            <person name="Takeichi M."/>
            <person name="Kimbara K."/>
            <person name="Kawai F."/>
        </authorList>
    </citation>
    <scope>NUCLEOTIDE SEQUENCE</scope>
    <source>
        <strain evidence="9">103</strain>
    </source>
</reference>
<keyword evidence="3 6" id="KW-0285">Flavoprotein</keyword>
<evidence type="ECO:0000256" key="4">
    <source>
        <dbReference type="ARBA" id="ARBA00022827"/>
    </source>
</evidence>
<name>A9ZM00_SPHMC</name>
<dbReference type="EMBL" id="AB196775">
    <property type="protein sequence ID" value="BAF98451.1"/>
    <property type="molecule type" value="Genomic_DNA"/>
</dbReference>
<proteinExistence type="inferred from homology"/>
<evidence type="ECO:0000259" key="8">
    <source>
        <dbReference type="PROSITE" id="PS00624"/>
    </source>
</evidence>
<evidence type="ECO:0000256" key="3">
    <source>
        <dbReference type="ARBA" id="ARBA00022630"/>
    </source>
</evidence>
<dbReference type="Gene3D" id="3.50.50.60">
    <property type="entry name" value="FAD/NAD(P)-binding domain"/>
    <property type="match status" value="1"/>
</dbReference>
<evidence type="ECO:0000256" key="2">
    <source>
        <dbReference type="ARBA" id="ARBA00010790"/>
    </source>
</evidence>
<feature type="binding site" evidence="5">
    <location>
        <position position="101"/>
    </location>
    <ligand>
        <name>FAD</name>
        <dbReference type="ChEBI" id="CHEBI:57692"/>
    </ligand>
</feature>
<dbReference type="PROSITE" id="PS00624">
    <property type="entry name" value="GMC_OXRED_2"/>
    <property type="match status" value="1"/>
</dbReference>
<sequence>MCLVTLYRCTPIWVRNRGMHKFDFVVVGAGSAGCTVASRLSENGKYQVALLEAGGSHNNPLISIPFNFAFTVPKGPHNWSFETVPQEGLNGRRGYQPRGKVLGGSSSINAMVYIRGAKEDYEHWAALGNEGWSYEEVLPFFKKAQNRVKGANEYHAQGGPLTVSPPRSPNPLNDMFIKAGMDCQLPYNEDFNGETQEGIGCYELTQDRGKRCSAALAYVTPAEKRKNLTIFKQAFVEKVLVENGQATGVMVKLNGNLQLIKARREVILSCGAFQSPQLLLLSGIGAKDKLDPHKIKVVHELPGVGENLYDHVDFCLMYQSDSEHVLGKNARSVFRVAWNQFKYFAGRRGILTTNFNESGAFYFTNPDERSPDIQLHFAFTLVDQHGLKRHGRGGFGCHVCVLRPKSHGNLTLADANPATPPLIDPAFLKDERDVATLLAGVKRAQQILQAPAFDEIRGKPVYATASNNDDELIEDIRNRADTIYHPVGTCKMGPDSDPMAVVDSSLRVRGIRNLRVIDASIMPSIVSGNTNAPTIMIGEKGAQMILDEAESYT</sequence>
<dbReference type="InterPro" id="IPR007867">
    <property type="entry name" value="GMC_OxRtase_C"/>
</dbReference>
<feature type="binding site" evidence="5">
    <location>
        <begin position="109"/>
        <end position="112"/>
    </location>
    <ligand>
        <name>FAD</name>
        <dbReference type="ChEBI" id="CHEBI:57692"/>
    </ligand>
</feature>
<dbReference type="PROSITE" id="PS00623">
    <property type="entry name" value="GMC_OXRED_1"/>
    <property type="match status" value="1"/>
</dbReference>
<dbReference type="SUPFAM" id="SSF54373">
    <property type="entry name" value="FAD-linked reductases, C-terminal domain"/>
    <property type="match status" value="1"/>
</dbReference>
<keyword evidence="4 5" id="KW-0274">FAD</keyword>
<evidence type="ECO:0000256" key="1">
    <source>
        <dbReference type="ARBA" id="ARBA00001974"/>
    </source>
</evidence>
<comment type="similarity">
    <text evidence="2 6">Belongs to the GMC oxidoreductase family.</text>
</comment>
<organism evidence="9">
    <name type="scientific">Sphingopyxis macrogoltabida</name>
    <name type="common">Sphingomonas macrogoltabidus</name>
    <dbReference type="NCBI Taxonomy" id="33050"/>
    <lineage>
        <taxon>Bacteria</taxon>
        <taxon>Pseudomonadati</taxon>
        <taxon>Pseudomonadota</taxon>
        <taxon>Alphaproteobacteria</taxon>
        <taxon>Sphingomonadales</taxon>
        <taxon>Sphingomonadaceae</taxon>
        <taxon>Sphingopyxis</taxon>
    </lineage>
</organism>
<dbReference type="PANTHER" id="PTHR11552:SF147">
    <property type="entry name" value="CHOLINE DEHYDROGENASE, MITOCHONDRIAL"/>
    <property type="match status" value="1"/>
</dbReference>
<dbReference type="Pfam" id="PF00732">
    <property type="entry name" value="GMC_oxred_N"/>
    <property type="match status" value="1"/>
</dbReference>
<accession>A9ZM00</accession>
<reference evidence="9" key="1">
    <citation type="journal article" date="2005" name="Appl. Microbiol. Biotechnol.">
        <title>A novel nicotinoprotein aldehyde dehydrogenase involved in polyethylene glycol degradation.</title>
        <authorList>
            <person name="Ohta T."/>
            <person name="Tani A."/>
            <person name="Kimbara K."/>
            <person name="Kawai F."/>
        </authorList>
    </citation>
    <scope>NUCLEOTIDE SEQUENCE</scope>
    <source>
        <strain evidence="9">103</strain>
    </source>
</reference>
<comment type="cofactor">
    <cofactor evidence="1 5">
        <name>FAD</name>
        <dbReference type="ChEBI" id="CHEBI:57692"/>
    </cofactor>
</comment>
<feature type="domain" description="Glucose-methanol-choline oxidoreductase N-terminal" evidence="7">
    <location>
        <begin position="99"/>
        <end position="122"/>
    </location>
</feature>
<dbReference type="GO" id="GO:0016614">
    <property type="term" value="F:oxidoreductase activity, acting on CH-OH group of donors"/>
    <property type="evidence" value="ECO:0007669"/>
    <property type="project" value="InterPro"/>
</dbReference>
<feature type="domain" description="Glucose-methanol-choline oxidoreductase N-terminal" evidence="8">
    <location>
        <begin position="271"/>
        <end position="285"/>
    </location>
</feature>
<dbReference type="InterPro" id="IPR012132">
    <property type="entry name" value="GMC_OxRdtase"/>
</dbReference>
<evidence type="ECO:0000313" key="9">
    <source>
        <dbReference type="EMBL" id="BAF98451.1"/>
    </source>
</evidence>